<name>A0A521B0P9_9SPHI</name>
<protein>
    <submittedName>
        <fullName evidence="13">TonB-linked outer membrane protein, SusC/RagA family</fullName>
    </submittedName>
</protein>
<dbReference type="Gene3D" id="2.60.40.1120">
    <property type="entry name" value="Carboxypeptidase-like, regulatory domain"/>
    <property type="match status" value="1"/>
</dbReference>
<dbReference type="InterPro" id="IPR012910">
    <property type="entry name" value="Plug_dom"/>
</dbReference>
<dbReference type="SUPFAM" id="SSF49464">
    <property type="entry name" value="Carboxypeptidase regulatory domain-like"/>
    <property type="match status" value="1"/>
</dbReference>
<keyword evidence="4 8" id="KW-0812">Transmembrane</keyword>
<dbReference type="NCBIfam" id="TIGR04057">
    <property type="entry name" value="SusC_RagA_signa"/>
    <property type="match status" value="1"/>
</dbReference>
<dbReference type="Proteomes" id="UP000315971">
    <property type="component" value="Unassembled WGS sequence"/>
</dbReference>
<dbReference type="RefSeq" id="WP_142601255.1">
    <property type="nucleotide sequence ID" value="NZ_FXSZ01000001.1"/>
</dbReference>
<feature type="signal peptide" evidence="10">
    <location>
        <begin position="1"/>
        <end position="20"/>
    </location>
</feature>
<dbReference type="Pfam" id="PF00593">
    <property type="entry name" value="TonB_dep_Rec_b-barrel"/>
    <property type="match status" value="1"/>
</dbReference>
<dbReference type="InterPro" id="IPR000531">
    <property type="entry name" value="Beta-barrel_TonB"/>
</dbReference>
<evidence type="ECO:0000256" key="4">
    <source>
        <dbReference type="ARBA" id="ARBA00022692"/>
    </source>
</evidence>
<feature type="domain" description="TonB-dependent receptor plug" evidence="12">
    <location>
        <begin position="117"/>
        <end position="227"/>
    </location>
</feature>
<dbReference type="Pfam" id="PF13715">
    <property type="entry name" value="CarbopepD_reg_2"/>
    <property type="match status" value="1"/>
</dbReference>
<evidence type="ECO:0000259" key="11">
    <source>
        <dbReference type="Pfam" id="PF00593"/>
    </source>
</evidence>
<dbReference type="OrthoDB" id="604358at2"/>
<dbReference type="InterPro" id="IPR039426">
    <property type="entry name" value="TonB-dep_rcpt-like"/>
</dbReference>
<feature type="chain" id="PRO_5022245841" evidence="10">
    <location>
        <begin position="21"/>
        <end position="1048"/>
    </location>
</feature>
<evidence type="ECO:0000259" key="12">
    <source>
        <dbReference type="Pfam" id="PF07715"/>
    </source>
</evidence>
<keyword evidence="14" id="KW-1185">Reference proteome</keyword>
<feature type="domain" description="TonB-dependent receptor-like beta-barrel" evidence="11">
    <location>
        <begin position="408"/>
        <end position="872"/>
    </location>
</feature>
<keyword evidence="6 8" id="KW-0472">Membrane</keyword>
<dbReference type="SUPFAM" id="SSF56935">
    <property type="entry name" value="Porins"/>
    <property type="match status" value="1"/>
</dbReference>
<reference evidence="13 14" key="1">
    <citation type="submission" date="2017-05" db="EMBL/GenBank/DDBJ databases">
        <authorList>
            <person name="Varghese N."/>
            <person name="Submissions S."/>
        </authorList>
    </citation>
    <scope>NUCLEOTIDE SEQUENCE [LARGE SCALE GENOMIC DNA]</scope>
    <source>
        <strain evidence="13 14">DSM 21342</strain>
    </source>
</reference>
<keyword evidence="7 8" id="KW-0998">Cell outer membrane</keyword>
<evidence type="ECO:0000313" key="14">
    <source>
        <dbReference type="Proteomes" id="UP000315971"/>
    </source>
</evidence>
<evidence type="ECO:0000256" key="6">
    <source>
        <dbReference type="ARBA" id="ARBA00023136"/>
    </source>
</evidence>
<dbReference type="AlphaFoldDB" id="A0A521B0P9"/>
<dbReference type="EMBL" id="FXSZ01000001">
    <property type="protein sequence ID" value="SMO40340.1"/>
    <property type="molecule type" value="Genomic_DNA"/>
</dbReference>
<keyword evidence="3 8" id="KW-1134">Transmembrane beta strand</keyword>
<dbReference type="Gene3D" id="2.170.130.10">
    <property type="entry name" value="TonB-dependent receptor, plug domain"/>
    <property type="match status" value="1"/>
</dbReference>
<accession>A0A521B0P9</accession>
<evidence type="ECO:0000313" key="13">
    <source>
        <dbReference type="EMBL" id="SMO40340.1"/>
    </source>
</evidence>
<keyword evidence="2 8" id="KW-0813">Transport</keyword>
<proteinExistence type="inferred from homology"/>
<evidence type="ECO:0000256" key="7">
    <source>
        <dbReference type="ARBA" id="ARBA00023237"/>
    </source>
</evidence>
<sequence length="1048" mass="115645">MKFKALLIFYCLMLAFRGYAQQADKITVTGKVADVQGIPLPGASVTVKGTQIGTSTDADGKFKIQVSSSKDVLVFRMIGFDDRMVTVAENRLLNITLKENAKTLQEVVVVGYGTQKKANLTGAVARVDAKVLENRPITRVSQGLQGAIGNLNITTNTNGGTPNTTQSINIRGFTGFNSLGSPLIVIDGIAANMSLFNNLNPNDIESISVLKDLASAAIYGVDGVNGVILVTTKSGKKEGKPKISYSNVSDYSQMMNMPHLANSLQWAEVYNDANKNAGNGDYYPAEQMQRIKDYMDGKLTTETQPNSTNNGWTSGNGNNDWFGVMFKDYAINKQHNLSLSGGGANTTYFLGLGYNDKKGMFRYGNDEYKRYNLRANLTSDVTDWLKVSLRSSYTRSNYDTPYGYAGLTGGGLSAYLHNAARLFPGTALYLPNGYFNTAGSLVALMAYGGRSYNDGDETQLNGEFTLKPLKGWEITGNYTLFSNNGNSISNGSTISVPNPDGSMAITGENPNSVSRSFTNSYTNQVNLYSTYEKEVAGNNFKLTGGYTSRYYHLLSMNGSNKNLYTDNLPSLALTYASTPSLTDNLDSYGIAGFFGRFNYNFKSKYLIEFNGRYDATSKFIYNKWQFYPGVSAGYVISEENFWKPVSKYVNNFKLRASYGKSGDQNNVANNFFFYPSLPTTKATASNWYFGSATQAYVSQTGDVNPNISWTKPVMLDFGADLGLFNNQLEITGDWYQRKITDLLAPAAPLPSVFGTSVQSINAGEMTTKGFEVAVNWKQQIGKDFKYSVKGTLSNYKGIVTKYPNPTKSLSTLYEGQVMGEIWGYTANQLYQTADEVAKAVPASFWSGRWMLGDLNYQDLDGSGKIDNGKNTADNPGDLRVIGNETPQYFYGLSTDMQYKGFDLMVFVQGVGKKDVFINSNYFFGIASGAQPFQNSVFTSTLNRWTPDTPNGYLPKFYLSAENQKNLQTSTRYLQNAAYLRLKTVQLGYTFPEKWTSKLKIDKFRIYTTAENLATITKMFEGIDPEIAIGTGKIYPLQRSFTFGLNVTL</sequence>
<dbReference type="InterPro" id="IPR037066">
    <property type="entry name" value="Plug_dom_sf"/>
</dbReference>
<comment type="subcellular location">
    <subcellularLocation>
        <location evidence="1 8">Cell outer membrane</location>
        <topology evidence="1 8">Multi-pass membrane protein</topology>
    </subcellularLocation>
</comment>
<evidence type="ECO:0000256" key="2">
    <source>
        <dbReference type="ARBA" id="ARBA00022448"/>
    </source>
</evidence>
<dbReference type="GO" id="GO:0009279">
    <property type="term" value="C:cell outer membrane"/>
    <property type="evidence" value="ECO:0007669"/>
    <property type="project" value="UniProtKB-SubCell"/>
</dbReference>
<organism evidence="13 14">
    <name type="scientific">Solitalea koreensis</name>
    <dbReference type="NCBI Taxonomy" id="543615"/>
    <lineage>
        <taxon>Bacteria</taxon>
        <taxon>Pseudomonadati</taxon>
        <taxon>Bacteroidota</taxon>
        <taxon>Sphingobacteriia</taxon>
        <taxon>Sphingobacteriales</taxon>
        <taxon>Sphingobacteriaceae</taxon>
        <taxon>Solitalea</taxon>
    </lineage>
</organism>
<dbReference type="Gene3D" id="2.40.170.20">
    <property type="entry name" value="TonB-dependent receptor, beta-barrel domain"/>
    <property type="match status" value="1"/>
</dbReference>
<evidence type="ECO:0000256" key="10">
    <source>
        <dbReference type="SAM" id="SignalP"/>
    </source>
</evidence>
<evidence type="ECO:0000256" key="9">
    <source>
        <dbReference type="RuleBase" id="RU003357"/>
    </source>
</evidence>
<dbReference type="NCBIfam" id="TIGR04056">
    <property type="entry name" value="OMP_RagA_SusC"/>
    <property type="match status" value="1"/>
</dbReference>
<gene>
    <name evidence="13" type="ORF">SAMN06265350_101562</name>
</gene>
<evidence type="ECO:0000256" key="1">
    <source>
        <dbReference type="ARBA" id="ARBA00004571"/>
    </source>
</evidence>
<evidence type="ECO:0000256" key="8">
    <source>
        <dbReference type="PROSITE-ProRule" id="PRU01360"/>
    </source>
</evidence>
<evidence type="ECO:0000256" key="5">
    <source>
        <dbReference type="ARBA" id="ARBA00023077"/>
    </source>
</evidence>
<dbReference type="InterPro" id="IPR036942">
    <property type="entry name" value="Beta-barrel_TonB_sf"/>
</dbReference>
<dbReference type="PROSITE" id="PS52016">
    <property type="entry name" value="TONB_DEPENDENT_REC_3"/>
    <property type="match status" value="1"/>
</dbReference>
<dbReference type="InterPro" id="IPR023996">
    <property type="entry name" value="TonB-dep_OMP_SusC/RagA"/>
</dbReference>
<dbReference type="InterPro" id="IPR008969">
    <property type="entry name" value="CarboxyPept-like_regulatory"/>
</dbReference>
<dbReference type="InterPro" id="IPR023997">
    <property type="entry name" value="TonB-dep_OMP_SusC/RagA_CS"/>
</dbReference>
<keyword evidence="5 9" id="KW-0798">TonB box</keyword>
<keyword evidence="10" id="KW-0732">Signal</keyword>
<dbReference type="Pfam" id="PF07715">
    <property type="entry name" value="Plug"/>
    <property type="match status" value="1"/>
</dbReference>
<comment type="similarity">
    <text evidence="8 9">Belongs to the TonB-dependent receptor family.</text>
</comment>
<evidence type="ECO:0000256" key="3">
    <source>
        <dbReference type="ARBA" id="ARBA00022452"/>
    </source>
</evidence>